<organism evidence="7 8">
    <name type="scientific">Diacronema lutheri</name>
    <name type="common">Unicellular marine alga</name>
    <name type="synonym">Monochrysis lutheri</name>
    <dbReference type="NCBI Taxonomy" id="2081491"/>
    <lineage>
        <taxon>Eukaryota</taxon>
        <taxon>Haptista</taxon>
        <taxon>Haptophyta</taxon>
        <taxon>Pavlovophyceae</taxon>
        <taxon>Pavlovales</taxon>
        <taxon>Pavlovaceae</taxon>
        <taxon>Diacronema</taxon>
    </lineage>
</organism>
<dbReference type="SUPFAM" id="SSF57850">
    <property type="entry name" value="RING/U-box"/>
    <property type="match status" value="1"/>
</dbReference>
<keyword evidence="5" id="KW-0472">Membrane</keyword>
<dbReference type="AlphaFoldDB" id="A0A8J5XDC3"/>
<dbReference type="Proteomes" id="UP000751190">
    <property type="component" value="Unassembled WGS sequence"/>
</dbReference>
<evidence type="ECO:0000256" key="3">
    <source>
        <dbReference type="ARBA" id="ARBA00022833"/>
    </source>
</evidence>
<accession>A0A8J5XDC3</accession>
<dbReference type="SMART" id="SM00744">
    <property type="entry name" value="RINGv"/>
    <property type="match status" value="1"/>
</dbReference>
<dbReference type="PROSITE" id="PS51292">
    <property type="entry name" value="ZF_RING_CH"/>
    <property type="match status" value="1"/>
</dbReference>
<protein>
    <recommendedName>
        <fullName evidence="6">RING-CH-type domain-containing protein</fullName>
    </recommendedName>
</protein>
<keyword evidence="8" id="KW-1185">Reference proteome</keyword>
<feature type="compositionally biased region" description="Low complexity" evidence="4">
    <location>
        <begin position="347"/>
        <end position="358"/>
    </location>
</feature>
<evidence type="ECO:0000256" key="2">
    <source>
        <dbReference type="ARBA" id="ARBA00022771"/>
    </source>
</evidence>
<feature type="region of interest" description="Disordered" evidence="4">
    <location>
        <begin position="347"/>
        <end position="393"/>
    </location>
</feature>
<dbReference type="Gene3D" id="3.30.40.10">
    <property type="entry name" value="Zinc/RING finger domain, C3HC4 (zinc finger)"/>
    <property type="match status" value="1"/>
</dbReference>
<dbReference type="EMBL" id="JAGTXO010000031">
    <property type="protein sequence ID" value="KAG8460635.1"/>
    <property type="molecule type" value="Genomic_DNA"/>
</dbReference>
<name>A0A8J5XDC3_DIALT</name>
<feature type="compositionally biased region" description="Polar residues" evidence="4">
    <location>
        <begin position="378"/>
        <end position="393"/>
    </location>
</feature>
<dbReference type="InterPro" id="IPR011016">
    <property type="entry name" value="Znf_RING-CH"/>
</dbReference>
<evidence type="ECO:0000313" key="7">
    <source>
        <dbReference type="EMBL" id="KAG8460635.1"/>
    </source>
</evidence>
<proteinExistence type="predicted"/>
<sequence length="393" mass="40606">MPSAPYSELADDGLLDPVLHALAAKPARTAQPIGELARAAEPAAHGAAPDRPPIAKVTTAGSIAAAPAHAAAPARPSLTRASTTGSLDERCCLYCTDAAGERGFIPASPCLCIGDMACIHAECLRADLVRNWRLRCSICKYELHYAREVVTHNVCERLRAGARLRSLQLALLLGGGAWLALHGVQLATVRAYQHDVDAGLDLAATRRRALIILGWAGFIKSLIVTLLLFVGCLKVTATAYCTVKVKLLGAGKAHAADAADARASDAPDCPPSPIVLLEFQYDVSPDMRTRNTYPRALVAFDRAMRAGGKLDTMLAASRARGAGRASALATDVVAHAEPADVELGDAPAEQAAPDAAGAVAGGSVAGTSQSGGAPPPAATTSNRPPVVLTSSTR</sequence>
<dbReference type="InterPro" id="IPR013083">
    <property type="entry name" value="Znf_RING/FYVE/PHD"/>
</dbReference>
<comment type="caution">
    <text evidence="7">The sequence shown here is derived from an EMBL/GenBank/DDBJ whole genome shotgun (WGS) entry which is preliminary data.</text>
</comment>
<keyword evidence="1" id="KW-0479">Metal-binding</keyword>
<evidence type="ECO:0000256" key="1">
    <source>
        <dbReference type="ARBA" id="ARBA00022723"/>
    </source>
</evidence>
<keyword evidence="2" id="KW-0863">Zinc-finger</keyword>
<evidence type="ECO:0000313" key="8">
    <source>
        <dbReference type="Proteomes" id="UP000751190"/>
    </source>
</evidence>
<reference evidence="7" key="1">
    <citation type="submission" date="2021-05" db="EMBL/GenBank/DDBJ databases">
        <title>The genome of the haptophyte Pavlova lutheri (Diacronema luteri, Pavlovales) - a model for lipid biosynthesis in eukaryotic algae.</title>
        <authorList>
            <person name="Hulatt C.J."/>
            <person name="Posewitz M.C."/>
        </authorList>
    </citation>
    <scope>NUCLEOTIDE SEQUENCE</scope>
    <source>
        <strain evidence="7">NIVA-4/92</strain>
    </source>
</reference>
<feature type="transmembrane region" description="Helical" evidence="5">
    <location>
        <begin position="209"/>
        <end position="230"/>
    </location>
</feature>
<gene>
    <name evidence="7" type="ORF">KFE25_011410</name>
</gene>
<evidence type="ECO:0000256" key="5">
    <source>
        <dbReference type="SAM" id="Phobius"/>
    </source>
</evidence>
<keyword evidence="5" id="KW-1133">Transmembrane helix</keyword>
<dbReference type="OrthoDB" id="10626848at2759"/>
<evidence type="ECO:0000259" key="6">
    <source>
        <dbReference type="PROSITE" id="PS51292"/>
    </source>
</evidence>
<feature type="transmembrane region" description="Helical" evidence="5">
    <location>
        <begin position="167"/>
        <end position="189"/>
    </location>
</feature>
<keyword evidence="3" id="KW-0862">Zinc</keyword>
<dbReference type="GO" id="GO:0008270">
    <property type="term" value="F:zinc ion binding"/>
    <property type="evidence" value="ECO:0007669"/>
    <property type="project" value="UniProtKB-KW"/>
</dbReference>
<feature type="domain" description="RING-CH-type" evidence="6">
    <location>
        <begin position="84"/>
        <end position="146"/>
    </location>
</feature>
<keyword evidence="5" id="KW-0812">Transmembrane</keyword>
<evidence type="ECO:0000256" key="4">
    <source>
        <dbReference type="SAM" id="MobiDB-lite"/>
    </source>
</evidence>